<dbReference type="AlphaFoldDB" id="A0A2T5BQX5"/>
<dbReference type="Proteomes" id="UP000243859">
    <property type="component" value="Unassembled WGS sequence"/>
</dbReference>
<dbReference type="InterPro" id="IPR025961">
    <property type="entry name" value="Metal_resist"/>
</dbReference>
<gene>
    <name evidence="1" type="ORF">C8N32_11142</name>
</gene>
<dbReference type="RefSeq" id="WP_170106773.1">
    <property type="nucleotide sequence ID" value="NZ_NHSI01000013.1"/>
</dbReference>
<dbReference type="Pfam" id="PF13801">
    <property type="entry name" value="Metal_resist"/>
    <property type="match status" value="1"/>
</dbReference>
<organism evidence="1 2">
    <name type="scientific">Rhodovulum imhoffii</name>
    <dbReference type="NCBI Taxonomy" id="365340"/>
    <lineage>
        <taxon>Bacteria</taxon>
        <taxon>Pseudomonadati</taxon>
        <taxon>Pseudomonadota</taxon>
        <taxon>Alphaproteobacteria</taxon>
        <taxon>Rhodobacterales</taxon>
        <taxon>Paracoccaceae</taxon>
        <taxon>Rhodovulum</taxon>
    </lineage>
</organism>
<comment type="caution">
    <text evidence="1">The sequence shown here is derived from an EMBL/GenBank/DDBJ whole genome shotgun (WGS) entry which is preliminary data.</text>
</comment>
<dbReference type="EMBL" id="QAAA01000011">
    <property type="protein sequence ID" value="PTN01643.1"/>
    <property type="molecule type" value="Genomic_DNA"/>
</dbReference>
<evidence type="ECO:0000313" key="1">
    <source>
        <dbReference type="EMBL" id="PTN01643.1"/>
    </source>
</evidence>
<evidence type="ECO:0000313" key="2">
    <source>
        <dbReference type="Proteomes" id="UP000243859"/>
    </source>
</evidence>
<name>A0A2T5BQX5_9RHOB</name>
<accession>A0A2T5BQX5</accession>
<proteinExistence type="predicted"/>
<protein>
    <submittedName>
        <fullName evidence="1">Putative membrane protein</fullName>
    </submittedName>
</protein>
<sequence>MAEDSQKPGGRRWGRLVLSLSLALNLLVAGLVVGAVLSHANGVRHAVPGAHSRISDYGPYTRALSDTDRRELRARMRTQSDRLRDNRQAVREGFTRLLSALRSETLDPEQVKQILEEQHARVDDQGRFIRGLLVQQIAEMTPGERAAFADRLERMMHRYRRGPVRSD</sequence>
<reference evidence="1 2" key="1">
    <citation type="submission" date="2018-04" db="EMBL/GenBank/DDBJ databases">
        <title>Genomic Encyclopedia of Archaeal and Bacterial Type Strains, Phase II (KMG-II): from individual species to whole genera.</title>
        <authorList>
            <person name="Goeker M."/>
        </authorList>
    </citation>
    <scope>NUCLEOTIDE SEQUENCE [LARGE SCALE GENOMIC DNA]</scope>
    <source>
        <strain evidence="1 2">DSM 18064</strain>
    </source>
</reference>
<keyword evidence="2" id="KW-1185">Reference proteome</keyword>